<evidence type="ECO:0000256" key="6">
    <source>
        <dbReference type="RuleBase" id="RU367071"/>
    </source>
</evidence>
<dbReference type="Proteomes" id="UP000694240">
    <property type="component" value="Chromosome 12"/>
</dbReference>
<feature type="compositionally biased region" description="Acidic residues" evidence="7">
    <location>
        <begin position="180"/>
        <end position="190"/>
    </location>
</feature>
<evidence type="ECO:0000256" key="2">
    <source>
        <dbReference type="ARBA" id="ARBA00022664"/>
    </source>
</evidence>
<dbReference type="InterPro" id="IPR001680">
    <property type="entry name" value="WD40_rpt"/>
</dbReference>
<evidence type="ECO:0000256" key="3">
    <source>
        <dbReference type="ARBA" id="ARBA00022728"/>
    </source>
</evidence>
<dbReference type="Pfam" id="PF12894">
    <property type="entry name" value="ANAPC4_WD40"/>
    <property type="match status" value="1"/>
</dbReference>
<comment type="function">
    <text evidence="6">Involved in pre-mRNA splicing.</text>
</comment>
<feature type="compositionally biased region" description="Basic and acidic residues" evidence="7">
    <location>
        <begin position="473"/>
        <end position="487"/>
    </location>
</feature>
<comment type="similarity">
    <text evidence="1 6">Belongs to the SLU7 family.</text>
</comment>
<keyword evidence="4 6" id="KW-0508">mRNA splicing</keyword>
<dbReference type="PANTHER" id="PTHR12942:SF6">
    <property type="entry name" value="PRE-MRNA-SPLICING FACTOR SLU7-A"/>
    <property type="match status" value="1"/>
</dbReference>
<comment type="caution">
    <text evidence="10">The sequence shown here is derived from an EMBL/GenBank/DDBJ whole genome shotgun (WGS) entry which is preliminary data.</text>
</comment>
<dbReference type="GO" id="GO:0030628">
    <property type="term" value="F:pre-mRNA 3'-splice site binding"/>
    <property type="evidence" value="ECO:0007669"/>
    <property type="project" value="UniProtKB-UniRule"/>
</dbReference>
<dbReference type="GO" id="GO:0005681">
    <property type="term" value="C:spliceosomal complex"/>
    <property type="evidence" value="ECO:0007669"/>
    <property type="project" value="UniProtKB-UniRule"/>
</dbReference>
<dbReference type="InterPro" id="IPR024977">
    <property type="entry name" value="Apc4-like_WD40_dom"/>
</dbReference>
<feature type="region of interest" description="Disordered" evidence="7">
    <location>
        <begin position="473"/>
        <end position="537"/>
    </location>
</feature>
<dbReference type="InterPro" id="IPR021715">
    <property type="entry name" value="Slu7_dom"/>
</dbReference>
<feature type="domain" description="Anaphase-promoting complex subunit 4-like WD40" evidence="9">
    <location>
        <begin position="31"/>
        <end position="114"/>
    </location>
</feature>
<evidence type="ECO:0000256" key="1">
    <source>
        <dbReference type="ARBA" id="ARBA00007203"/>
    </source>
</evidence>
<dbReference type="PANTHER" id="PTHR12942">
    <property type="entry name" value="STEP II SPLICING FACTOR SLU7"/>
    <property type="match status" value="1"/>
</dbReference>
<evidence type="ECO:0000313" key="10">
    <source>
        <dbReference type="EMBL" id="KAG7542010.1"/>
    </source>
</evidence>
<dbReference type="AlphaFoldDB" id="A0A8T1YC33"/>
<organism evidence="10 11">
    <name type="scientific">Arabidopsis thaliana x Arabidopsis arenosa</name>
    <dbReference type="NCBI Taxonomy" id="1240361"/>
    <lineage>
        <taxon>Eukaryota</taxon>
        <taxon>Viridiplantae</taxon>
        <taxon>Streptophyta</taxon>
        <taxon>Embryophyta</taxon>
        <taxon>Tracheophyta</taxon>
        <taxon>Spermatophyta</taxon>
        <taxon>Magnoliopsida</taxon>
        <taxon>eudicotyledons</taxon>
        <taxon>Gunneridae</taxon>
        <taxon>Pentapetalae</taxon>
        <taxon>rosids</taxon>
        <taxon>malvids</taxon>
        <taxon>Brassicales</taxon>
        <taxon>Brassicaceae</taxon>
        <taxon>Camelineae</taxon>
        <taxon>Arabidopsis</taxon>
    </lineage>
</organism>
<feature type="domain" description="Pre-mRNA-splicing factor SLU7" evidence="8">
    <location>
        <begin position="124"/>
        <end position="393"/>
    </location>
</feature>
<comment type="subunit">
    <text evidence="6">Associated with the spliceosome.</text>
</comment>
<gene>
    <name evidence="10" type="ORF">ISN45_Aa07g020410</name>
</gene>
<keyword evidence="2 6" id="KW-0507">mRNA processing</keyword>
<dbReference type="GO" id="GO:0000398">
    <property type="term" value="P:mRNA splicing, via spliceosome"/>
    <property type="evidence" value="ECO:0007669"/>
    <property type="project" value="UniProtKB-UniRule"/>
</dbReference>
<evidence type="ECO:0000256" key="7">
    <source>
        <dbReference type="SAM" id="MobiDB-lite"/>
    </source>
</evidence>
<feature type="compositionally biased region" description="Basic residues" evidence="7">
    <location>
        <begin position="527"/>
        <end position="537"/>
    </location>
</feature>
<sequence>MSEMASDEDENIIPFQLQFDKPIPFQIKIAAWNPEKDLLAMVTEDSKIMLHRFNWQRLWTISPGKPVTSLCWRPHGKAIAVGLEDGTIALHDNGKLLRNLKPHDVAVVCLNWEEDGQSNTSLKLKYDGKRDRWNGYDSSTYHRVQELYDAKDARKKYLKDEKLKKLEEKHKHQEVNDPTSDWDEEDDDLRVDESKVDGSKQMDFAKVEKRVRSTDGGSTGTVRNLRIREDKAKYLYNLDVDSAHYDPKSRSMREDPLPDADPNQKFYSGDNGYRNSDHALEFKQLNILSWEAFDMIQDMHMQAAPSRAEFLYKKVKAGKDKLKSQTKDAIMGKYGNAATQDEIPMELLLGQSERQVEYDRAGRILKGQEVEVLPKNKYKEDVHVNNHNSVWGSWWKGHKWGYKCCQLTVRNSYCTGSAGIEAAEDLMKGNVAARKEACEGNAKEVGEKRMATWGTDIPEDVELSEEALANALKKEDERKREEKDERKRKYNVKYNNDVTREEMEAYRMQRVHQDDPLKALSSSSGSSKRRRRCASKV</sequence>
<evidence type="ECO:0000259" key="8">
    <source>
        <dbReference type="Pfam" id="PF11708"/>
    </source>
</evidence>
<keyword evidence="11" id="KW-1185">Reference proteome</keyword>
<reference evidence="10 11" key="1">
    <citation type="submission" date="2020-12" db="EMBL/GenBank/DDBJ databases">
        <title>Concerted genomic and epigenomic changes stabilize Arabidopsis allopolyploids.</title>
        <authorList>
            <person name="Chen Z."/>
        </authorList>
    </citation>
    <scope>NUCLEOTIDE SEQUENCE [LARGE SCALE GENOMIC DNA]</scope>
    <source>
        <strain evidence="10">Allo738</strain>
        <tissue evidence="10">Leaf</tissue>
    </source>
</reference>
<comment type="subcellular location">
    <subcellularLocation>
        <location evidence="6">Nucleus</location>
    </subcellularLocation>
</comment>
<dbReference type="SMART" id="SM00320">
    <property type="entry name" value="WD40"/>
    <property type="match status" value="1"/>
</dbReference>
<dbReference type="EMBL" id="JAEFBK010000012">
    <property type="protein sequence ID" value="KAG7542010.1"/>
    <property type="molecule type" value="Genomic_DNA"/>
</dbReference>
<protein>
    <recommendedName>
        <fullName evidence="6">Pre-mRNA-splicing factor SLU7</fullName>
    </recommendedName>
</protein>
<feature type="region of interest" description="Disordered" evidence="7">
    <location>
        <begin position="168"/>
        <end position="193"/>
    </location>
</feature>
<proteinExistence type="inferred from homology"/>
<evidence type="ECO:0000313" key="11">
    <source>
        <dbReference type="Proteomes" id="UP000694240"/>
    </source>
</evidence>
<evidence type="ECO:0000256" key="5">
    <source>
        <dbReference type="ARBA" id="ARBA00023242"/>
    </source>
</evidence>
<name>A0A8T1YC33_9BRAS</name>
<keyword evidence="5 6" id="KW-0539">Nucleus</keyword>
<evidence type="ECO:0000259" key="9">
    <source>
        <dbReference type="Pfam" id="PF12894"/>
    </source>
</evidence>
<accession>A0A8T1YC33</accession>
<dbReference type="InterPro" id="IPR039974">
    <property type="entry name" value="Splicing_factor_SLU7"/>
</dbReference>
<evidence type="ECO:0000256" key="4">
    <source>
        <dbReference type="ARBA" id="ARBA00023187"/>
    </source>
</evidence>
<keyword evidence="3 6" id="KW-0747">Spliceosome</keyword>
<feature type="compositionally biased region" description="Basic and acidic residues" evidence="7">
    <location>
        <begin position="498"/>
        <end position="517"/>
    </location>
</feature>
<dbReference type="Pfam" id="PF11708">
    <property type="entry name" value="Slu7"/>
    <property type="match status" value="1"/>
</dbReference>